<dbReference type="HAMAP" id="MF_00534">
    <property type="entry name" value="Asn_tRNA_synth"/>
    <property type="match status" value="1"/>
</dbReference>
<dbReference type="NCBIfam" id="TIGR00457">
    <property type="entry name" value="asnS"/>
    <property type="match status" value="1"/>
</dbReference>
<dbReference type="InterPro" id="IPR004364">
    <property type="entry name" value="Aa-tRNA-synt_II"/>
</dbReference>
<evidence type="ECO:0000313" key="9">
    <source>
        <dbReference type="EMBL" id="MEZ6852553.1"/>
    </source>
</evidence>
<organism evidence="9 10">
    <name type="scientific">Halodesulfovibrio aestuarii</name>
    <dbReference type="NCBI Taxonomy" id="126333"/>
    <lineage>
        <taxon>Bacteria</taxon>
        <taxon>Pseudomonadati</taxon>
        <taxon>Thermodesulfobacteriota</taxon>
        <taxon>Desulfovibrionia</taxon>
        <taxon>Desulfovibrionales</taxon>
        <taxon>Desulfovibrionaceae</taxon>
        <taxon>Halodesulfovibrio</taxon>
    </lineage>
</organism>
<keyword evidence="6 7" id="KW-0030">Aminoacyl-tRNA synthetase</keyword>
<dbReference type="PROSITE" id="PS50862">
    <property type="entry name" value="AA_TRNA_LIGASE_II"/>
    <property type="match status" value="1"/>
</dbReference>
<evidence type="ECO:0000256" key="6">
    <source>
        <dbReference type="ARBA" id="ARBA00023146"/>
    </source>
</evidence>
<dbReference type="EMBL" id="JBFSOO010000002">
    <property type="protein sequence ID" value="MEZ6852553.1"/>
    <property type="molecule type" value="Genomic_DNA"/>
</dbReference>
<comment type="catalytic activity">
    <reaction evidence="7">
        <text>tRNA(Asn) + L-asparagine + ATP = L-asparaginyl-tRNA(Asn) + AMP + diphosphate + H(+)</text>
        <dbReference type="Rhea" id="RHEA:11180"/>
        <dbReference type="Rhea" id="RHEA-COMP:9659"/>
        <dbReference type="Rhea" id="RHEA-COMP:9674"/>
        <dbReference type="ChEBI" id="CHEBI:15378"/>
        <dbReference type="ChEBI" id="CHEBI:30616"/>
        <dbReference type="ChEBI" id="CHEBI:33019"/>
        <dbReference type="ChEBI" id="CHEBI:58048"/>
        <dbReference type="ChEBI" id="CHEBI:78442"/>
        <dbReference type="ChEBI" id="CHEBI:78515"/>
        <dbReference type="ChEBI" id="CHEBI:456215"/>
        <dbReference type="EC" id="6.1.1.22"/>
    </reaction>
</comment>
<dbReference type="CDD" id="cd00776">
    <property type="entry name" value="AsxRS_core"/>
    <property type="match status" value="1"/>
</dbReference>
<dbReference type="SUPFAM" id="SSF50249">
    <property type="entry name" value="Nucleic acid-binding proteins"/>
    <property type="match status" value="1"/>
</dbReference>
<dbReference type="InterPro" id="IPR045864">
    <property type="entry name" value="aa-tRNA-synth_II/BPL/LPL"/>
</dbReference>
<dbReference type="SUPFAM" id="SSF55681">
    <property type="entry name" value="Class II aaRS and biotin synthetases"/>
    <property type="match status" value="1"/>
</dbReference>
<keyword evidence="3 7" id="KW-0547">Nucleotide-binding</keyword>
<dbReference type="PRINTS" id="PR01042">
    <property type="entry name" value="TRNASYNTHASP"/>
</dbReference>
<dbReference type="CDD" id="cd04318">
    <property type="entry name" value="EcAsnRS_like_N"/>
    <property type="match status" value="1"/>
</dbReference>
<name>A0ABV4JSY4_9BACT</name>
<keyword evidence="7" id="KW-0963">Cytoplasm</keyword>
<dbReference type="Pfam" id="PF01336">
    <property type="entry name" value="tRNA_anti-codon"/>
    <property type="match status" value="1"/>
</dbReference>
<dbReference type="NCBIfam" id="NF003037">
    <property type="entry name" value="PRK03932.1"/>
    <property type="match status" value="1"/>
</dbReference>
<evidence type="ECO:0000256" key="3">
    <source>
        <dbReference type="ARBA" id="ARBA00022741"/>
    </source>
</evidence>
<sequence>MRRTPIVDALQAEEASKEVKICGWVRTRRDAKGFSFLELNDGSCLKNLQAIVDESISTYEIIKDVTTGAAVEVLGELVPSPGKGQKWEVRVTELKLLGTADADEFPLQKKRHSDEFLRQIAHLRPRTNKFGAAFRIRSEAAFAIHKFYRDKGFFNVHTPILTGSDCEGAGEMFRVSTLPATGVEVPKEGSVFENDFFGREANLTVSGQLEAELLAMGLGKVYTFGPTFRAENSNTPRHAAEFWMIEPEVAFADNEDNMDLAEEMTKYVVKHILDNCADDIELFAKFVDKELMGRLENIINEPFARVSYTEAVELLLAAKKKWEFPVEWGIDLQTEHERYLAEEHFKKPVIVYDYPKDIKAFYMRMNDDGKTVAAMDVLVPRIGELIGGSQREERMDVLLERINEMGQNPEDYWWYTDLRRFGSVPHAGFGMGFERLLMLVTGITNIRDVIPFPRTPQHIEF</sequence>
<feature type="domain" description="Aminoacyl-transfer RNA synthetases class-II family profile" evidence="8">
    <location>
        <begin position="130"/>
        <end position="451"/>
    </location>
</feature>
<proteinExistence type="inferred from homology"/>
<dbReference type="Gene3D" id="2.40.50.140">
    <property type="entry name" value="Nucleic acid-binding proteins"/>
    <property type="match status" value="1"/>
</dbReference>
<keyword evidence="4 7" id="KW-0067">ATP-binding</keyword>
<dbReference type="InterPro" id="IPR012340">
    <property type="entry name" value="NA-bd_OB-fold"/>
</dbReference>
<comment type="similarity">
    <text evidence="1 7">Belongs to the class-II aminoacyl-tRNA synthetase family.</text>
</comment>
<dbReference type="PANTHER" id="PTHR22594">
    <property type="entry name" value="ASPARTYL/LYSYL-TRNA SYNTHETASE"/>
    <property type="match status" value="1"/>
</dbReference>
<evidence type="ECO:0000313" key="10">
    <source>
        <dbReference type="Proteomes" id="UP001568358"/>
    </source>
</evidence>
<dbReference type="InterPro" id="IPR006195">
    <property type="entry name" value="aa-tRNA-synth_II"/>
</dbReference>
<keyword evidence="10" id="KW-1185">Reference proteome</keyword>
<dbReference type="GO" id="GO:0004816">
    <property type="term" value="F:asparagine-tRNA ligase activity"/>
    <property type="evidence" value="ECO:0007669"/>
    <property type="project" value="UniProtKB-EC"/>
</dbReference>
<dbReference type="RefSeq" id="WP_371149956.1">
    <property type="nucleotide sequence ID" value="NZ_JBFSOO010000002.1"/>
</dbReference>
<dbReference type="Pfam" id="PF00152">
    <property type="entry name" value="tRNA-synt_2"/>
    <property type="match status" value="1"/>
</dbReference>
<evidence type="ECO:0000259" key="8">
    <source>
        <dbReference type="PROSITE" id="PS50862"/>
    </source>
</evidence>
<accession>A0ABV4JSY4</accession>
<dbReference type="Gene3D" id="3.30.930.10">
    <property type="entry name" value="Bira Bifunctional Protein, Domain 2"/>
    <property type="match status" value="1"/>
</dbReference>
<comment type="caution">
    <text evidence="9">The sequence shown here is derived from an EMBL/GenBank/DDBJ whole genome shotgun (WGS) entry which is preliminary data.</text>
</comment>
<dbReference type="PANTHER" id="PTHR22594:SF34">
    <property type="entry name" value="ASPARAGINE--TRNA LIGASE, MITOCHONDRIAL-RELATED"/>
    <property type="match status" value="1"/>
</dbReference>
<comment type="subcellular location">
    <subcellularLocation>
        <location evidence="7">Cytoplasm</location>
    </subcellularLocation>
</comment>
<comment type="subunit">
    <text evidence="7">Homodimer.</text>
</comment>
<reference evidence="9 10" key="1">
    <citation type="submission" date="2024-07" db="EMBL/GenBank/DDBJ databases">
        <title>Active virus-host system and metabolic interactions in a Lokiarchaeon culture.</title>
        <authorList>
            <person name="Ponce Toledo R.I."/>
            <person name="Rodrigues Oliveira T."/>
            <person name="Schleper C."/>
        </authorList>
    </citation>
    <scope>NUCLEOTIDE SEQUENCE [LARGE SCALE GENOMIC DNA]</scope>
    <source>
        <strain evidence="9 10">B35</strain>
    </source>
</reference>
<protein>
    <recommendedName>
        <fullName evidence="7">Asparagine--tRNA ligase</fullName>
        <ecNumber evidence="7">6.1.1.22</ecNumber>
    </recommendedName>
    <alternativeName>
        <fullName evidence="7">Asparaginyl-tRNA synthetase</fullName>
        <shortName evidence="7">AsnRS</shortName>
    </alternativeName>
</protein>
<evidence type="ECO:0000256" key="7">
    <source>
        <dbReference type="HAMAP-Rule" id="MF_00534"/>
    </source>
</evidence>
<evidence type="ECO:0000256" key="2">
    <source>
        <dbReference type="ARBA" id="ARBA00022598"/>
    </source>
</evidence>
<dbReference type="EC" id="6.1.1.22" evidence="7"/>
<dbReference type="InterPro" id="IPR004365">
    <property type="entry name" value="NA-bd_OB_tRNA"/>
</dbReference>
<evidence type="ECO:0000256" key="5">
    <source>
        <dbReference type="ARBA" id="ARBA00022917"/>
    </source>
</evidence>
<gene>
    <name evidence="7 9" type="primary">asnS</name>
    <name evidence="9" type="ORF">AB2Z07_03255</name>
</gene>
<dbReference type="Proteomes" id="UP001568358">
    <property type="component" value="Unassembled WGS sequence"/>
</dbReference>
<evidence type="ECO:0000256" key="4">
    <source>
        <dbReference type="ARBA" id="ARBA00022840"/>
    </source>
</evidence>
<keyword evidence="5 7" id="KW-0648">Protein biosynthesis</keyword>
<keyword evidence="2 7" id="KW-0436">Ligase</keyword>
<dbReference type="InterPro" id="IPR002312">
    <property type="entry name" value="Asp/Asn-tRNA-synth_IIb"/>
</dbReference>
<dbReference type="InterPro" id="IPR004522">
    <property type="entry name" value="Asn-tRNA-ligase"/>
</dbReference>
<evidence type="ECO:0000256" key="1">
    <source>
        <dbReference type="ARBA" id="ARBA00008226"/>
    </source>
</evidence>